<dbReference type="GO" id="GO:0006954">
    <property type="term" value="P:inflammatory response"/>
    <property type="evidence" value="ECO:0007669"/>
    <property type="project" value="UniProtKB-KW"/>
</dbReference>
<comment type="subcellular location">
    <subcellularLocation>
        <location evidence="1">Membrane</location>
        <topology evidence="1">Single-pass type I membrane protein</topology>
    </subcellularLocation>
</comment>
<dbReference type="PRINTS" id="PR00019">
    <property type="entry name" value="LEURICHRPT"/>
</dbReference>
<dbReference type="SUPFAM" id="SSF52058">
    <property type="entry name" value="L domain-like"/>
    <property type="match status" value="3"/>
</dbReference>
<evidence type="ECO:0000256" key="12">
    <source>
        <dbReference type="ARBA" id="ARBA00023180"/>
    </source>
</evidence>
<feature type="signal peptide" evidence="15">
    <location>
        <begin position="1"/>
        <end position="19"/>
    </location>
</feature>
<feature type="domain" description="TIR" evidence="16">
    <location>
        <begin position="789"/>
        <end position="834"/>
    </location>
</feature>
<dbReference type="AlphaFoldDB" id="A0A0A7M276"/>
<keyword evidence="10 14" id="KW-0472">Membrane</keyword>
<feature type="non-terminal residue" evidence="17">
    <location>
        <position position="834"/>
    </location>
</feature>
<dbReference type="InterPro" id="IPR000157">
    <property type="entry name" value="TIR_dom"/>
</dbReference>
<evidence type="ECO:0000256" key="14">
    <source>
        <dbReference type="SAM" id="Phobius"/>
    </source>
</evidence>
<evidence type="ECO:0000256" key="13">
    <source>
        <dbReference type="ARBA" id="ARBA00023198"/>
    </source>
</evidence>
<evidence type="ECO:0000313" key="17">
    <source>
        <dbReference type="EMBL" id="AIZ71983.1"/>
    </source>
</evidence>
<dbReference type="GO" id="GO:0004888">
    <property type="term" value="F:transmembrane signaling receptor activity"/>
    <property type="evidence" value="ECO:0007669"/>
    <property type="project" value="InterPro"/>
</dbReference>
<dbReference type="GO" id="GO:0005886">
    <property type="term" value="C:plasma membrane"/>
    <property type="evidence" value="ECO:0007669"/>
    <property type="project" value="TreeGrafter"/>
</dbReference>
<dbReference type="InterPro" id="IPR017241">
    <property type="entry name" value="Toll-like_receptor"/>
</dbReference>
<feature type="non-terminal residue" evidence="17">
    <location>
        <position position="1"/>
    </location>
</feature>
<dbReference type="SMART" id="SM00369">
    <property type="entry name" value="LRR_TYP"/>
    <property type="match status" value="16"/>
</dbReference>
<dbReference type="InterPro" id="IPR003591">
    <property type="entry name" value="Leu-rich_rpt_typical-subtyp"/>
</dbReference>
<feature type="chain" id="PRO_5002029842" evidence="15">
    <location>
        <begin position="20"/>
        <end position="834"/>
    </location>
</feature>
<keyword evidence="8" id="KW-0391">Immunity</keyword>
<keyword evidence="5 14" id="KW-0812">Transmembrane</keyword>
<dbReference type="PROSITE" id="PS51450">
    <property type="entry name" value="LRR"/>
    <property type="match status" value="4"/>
</dbReference>
<evidence type="ECO:0000256" key="2">
    <source>
        <dbReference type="ARBA" id="ARBA00009634"/>
    </source>
</evidence>
<organism evidence="17">
    <name type="scientific">Lissotriton vulgaris</name>
    <name type="common">Smooth newt</name>
    <name type="synonym">Triturus vulgaris</name>
    <dbReference type="NCBI Taxonomy" id="8324"/>
    <lineage>
        <taxon>Eukaryota</taxon>
        <taxon>Metazoa</taxon>
        <taxon>Chordata</taxon>
        <taxon>Craniata</taxon>
        <taxon>Vertebrata</taxon>
        <taxon>Euteleostomi</taxon>
        <taxon>Amphibia</taxon>
        <taxon>Batrachia</taxon>
        <taxon>Caudata</taxon>
        <taxon>Salamandroidea</taxon>
        <taxon>Salamandridae</taxon>
        <taxon>Pleurodelinae</taxon>
        <taxon>Lissotriton</taxon>
    </lineage>
</organism>
<dbReference type="PANTHER" id="PTHR24365">
    <property type="entry name" value="TOLL-LIKE RECEPTOR"/>
    <property type="match status" value="1"/>
</dbReference>
<evidence type="ECO:0000256" key="4">
    <source>
        <dbReference type="ARBA" id="ARBA00022614"/>
    </source>
</evidence>
<evidence type="ECO:0000256" key="6">
    <source>
        <dbReference type="ARBA" id="ARBA00022729"/>
    </source>
</evidence>
<comment type="similarity">
    <text evidence="2">Belongs to the Toll-like receptor family.</text>
</comment>
<dbReference type="InterPro" id="IPR032675">
    <property type="entry name" value="LRR_dom_sf"/>
</dbReference>
<evidence type="ECO:0000256" key="7">
    <source>
        <dbReference type="ARBA" id="ARBA00022737"/>
    </source>
</evidence>
<dbReference type="Gene3D" id="3.80.10.10">
    <property type="entry name" value="Ribonuclease Inhibitor"/>
    <property type="match status" value="5"/>
</dbReference>
<dbReference type="SMART" id="SM00365">
    <property type="entry name" value="LRR_SD22"/>
    <property type="match status" value="7"/>
</dbReference>
<dbReference type="SUPFAM" id="SSF52200">
    <property type="entry name" value="Toll/Interleukin receptor TIR domain"/>
    <property type="match status" value="1"/>
</dbReference>
<dbReference type="GO" id="GO:0002224">
    <property type="term" value="P:toll-like receptor signaling pathway"/>
    <property type="evidence" value="ECO:0007669"/>
    <property type="project" value="InterPro"/>
</dbReference>
<reference evidence="17" key="1">
    <citation type="journal article" date="2014" name="Genome Biol. Evol.">
        <title>Constraint and adaptation in newt Toll-like receptor genes.</title>
        <authorList>
            <person name="Babik W."/>
            <person name="Dudek K."/>
            <person name="Fijarczyk A."/>
            <person name="Pabijan M."/>
            <person name="Stuglik M."/>
            <person name="Szkotak R."/>
            <person name="Zielinski P."/>
        </authorList>
    </citation>
    <scope>NUCLEOTIDE SEQUENCE</scope>
    <source>
        <strain evidence="17">TLR13_1884_B</strain>
    </source>
</reference>
<dbReference type="SMART" id="SM00364">
    <property type="entry name" value="LRR_BAC"/>
    <property type="match status" value="6"/>
</dbReference>
<dbReference type="PANTHER" id="PTHR24365:SF554">
    <property type="entry name" value="TOLL-LIKE RECEPTOR 13"/>
    <property type="match status" value="1"/>
</dbReference>
<protein>
    <submittedName>
        <fullName evidence="17">Toll-like receptor 13</fullName>
    </submittedName>
</protein>
<evidence type="ECO:0000256" key="11">
    <source>
        <dbReference type="ARBA" id="ARBA00023170"/>
    </source>
</evidence>
<dbReference type="InterPro" id="IPR035897">
    <property type="entry name" value="Toll_tir_struct_dom_sf"/>
</dbReference>
<evidence type="ECO:0000256" key="1">
    <source>
        <dbReference type="ARBA" id="ARBA00004479"/>
    </source>
</evidence>
<sequence length="834" mass="95179">PHPKITLLLSWALSVAVQALLLEAYGYSKCIFNNTDATGANCTGYGIVNLTAAISQLPNRTRWLDASHNSIRMLEVETFSHLSSLQRLSLASNRIGEIQEGAFQHLEGLNFLDLSNNRIRSLDPLYFAGLQSLQVLQISYNNIYSLHTNSLKPFVSLQELDLSFNPLSNFWLVAEAIQGLTKLSTLHLTCIGIFDLKAGQNLTLLPNIQHLSLDKNNITILDFTSYVLPSLQYLDVTRNNMTAVNVSSFHNVPNLVEVVFDQNPLNISQIYGFPLTNLTALHWSSMRPAFGEDISAACQLLQTLPNLNLLDIQHSKIRSRDLNFIGNCTKLTTINLSTSSLGKLEKNAFQSFRSLETLYLNKCKLTQIDPGAFNNLKYLHTLVVERNRLKELGKLVFRPLKKLQNLDLSKNFLTLINPKGFLGLSGLKNLTLRNCKIVIVTRDTFTYVRKLVFLDLSSNSLTLIKHRTFEKLNKLEILLLTGNRISAIQTLGFRGLHSLRYLSLSRNHIYKLDPDRFQFLRGLSALDLSMNKLISWNKYPNPSPFQELQSLKVLDLSFQEKTDQFSFPNQLFKGLKSLENLNLRGNPSIFFQNLSLLPLDNLTELDLSDMYPSGLFKFSSDLLRSTRKLKYLKLDSNSFNDLPEDAFANLDSLEILSLRDNTLTNISEKLVGNLAALTYLDVYMNPLLCSCENVWFQNWSNSNPRVQVPLIQSFSCFGKFEETISFTEQDLSFCNNDIPRILFLCTFTFTLLTMIASILTVKLRWVLIYFYCMLRAWCEKKFHKEVRAHQFDAFVSCCSEDEPWVMENLLLNLETLGPRNYRLCFKPRDFLPGE</sequence>
<accession>A0A0A7M276</accession>
<keyword evidence="9 14" id="KW-1133">Transmembrane helix</keyword>
<keyword evidence="7" id="KW-0677">Repeat</keyword>
<keyword evidence="3" id="KW-0399">Innate immunity</keyword>
<keyword evidence="4" id="KW-0433">Leucine-rich repeat</keyword>
<keyword evidence="6 15" id="KW-0732">Signal</keyword>
<evidence type="ECO:0000256" key="5">
    <source>
        <dbReference type="ARBA" id="ARBA00022692"/>
    </source>
</evidence>
<proteinExistence type="inferred from homology"/>
<keyword evidence="12" id="KW-0325">Glycoprotein</keyword>
<dbReference type="Pfam" id="PF13855">
    <property type="entry name" value="LRR_8"/>
    <property type="match status" value="5"/>
</dbReference>
<evidence type="ECO:0000256" key="10">
    <source>
        <dbReference type="ARBA" id="ARBA00023136"/>
    </source>
</evidence>
<dbReference type="EMBL" id="KP181483">
    <property type="protein sequence ID" value="AIZ71983.1"/>
    <property type="molecule type" value="Genomic_DNA"/>
</dbReference>
<evidence type="ECO:0000256" key="8">
    <source>
        <dbReference type="ARBA" id="ARBA00022859"/>
    </source>
</evidence>
<evidence type="ECO:0000259" key="16">
    <source>
        <dbReference type="PROSITE" id="PS50104"/>
    </source>
</evidence>
<gene>
    <name evidence="17" type="primary">TLR13</name>
</gene>
<feature type="transmembrane region" description="Helical" evidence="14">
    <location>
        <begin position="741"/>
        <end position="761"/>
    </location>
</feature>
<dbReference type="PIRSF" id="PIRSF037595">
    <property type="entry name" value="Toll-like_receptor"/>
    <property type="match status" value="1"/>
</dbReference>
<keyword evidence="11 17" id="KW-0675">Receptor</keyword>
<dbReference type="PROSITE" id="PS50104">
    <property type="entry name" value="TIR"/>
    <property type="match status" value="1"/>
</dbReference>
<dbReference type="Gene3D" id="3.40.50.10140">
    <property type="entry name" value="Toll/interleukin-1 receptor homology (TIR) domain"/>
    <property type="match status" value="1"/>
</dbReference>
<keyword evidence="13" id="KW-0395">Inflammatory response</keyword>
<evidence type="ECO:0000256" key="9">
    <source>
        <dbReference type="ARBA" id="ARBA00022989"/>
    </source>
</evidence>
<name>A0A0A7M276_LISVU</name>
<dbReference type="InterPro" id="IPR001611">
    <property type="entry name" value="Leu-rich_rpt"/>
</dbReference>
<dbReference type="GO" id="GO:0045087">
    <property type="term" value="P:innate immune response"/>
    <property type="evidence" value="ECO:0007669"/>
    <property type="project" value="UniProtKB-KW"/>
</dbReference>
<evidence type="ECO:0000256" key="3">
    <source>
        <dbReference type="ARBA" id="ARBA00022588"/>
    </source>
</evidence>
<evidence type="ECO:0000256" key="15">
    <source>
        <dbReference type="SAM" id="SignalP"/>
    </source>
</evidence>